<dbReference type="RefSeq" id="XP_056683823.1">
    <property type="nucleotide sequence ID" value="XM_056827845.1"/>
</dbReference>
<proteinExistence type="predicted"/>
<dbReference type="Gene3D" id="2.40.70.10">
    <property type="entry name" value="Acid Proteases"/>
    <property type="match status" value="1"/>
</dbReference>
<dbReference type="Pfam" id="PF19259">
    <property type="entry name" value="Ty3_capsid"/>
    <property type="match status" value="1"/>
</dbReference>
<keyword evidence="2" id="KW-0732">Signal</keyword>
<feature type="compositionally biased region" description="Low complexity" evidence="1">
    <location>
        <begin position="367"/>
        <end position="386"/>
    </location>
</feature>
<feature type="region of interest" description="Disordered" evidence="1">
    <location>
        <begin position="367"/>
        <end position="417"/>
    </location>
</feature>
<name>A0ABM3QKD2_SPIOL</name>
<dbReference type="Gene3D" id="3.10.10.10">
    <property type="entry name" value="HIV Type 1 Reverse Transcriptase, subunit A, domain 1"/>
    <property type="match status" value="1"/>
</dbReference>
<dbReference type="PROSITE" id="PS00141">
    <property type="entry name" value="ASP_PROTEASE"/>
    <property type="match status" value="1"/>
</dbReference>
<feature type="compositionally biased region" description="Basic and acidic residues" evidence="1">
    <location>
        <begin position="250"/>
        <end position="261"/>
    </location>
</feature>
<dbReference type="PANTHER" id="PTHR15503">
    <property type="entry name" value="LDOC1 RELATED"/>
    <property type="match status" value="1"/>
</dbReference>
<dbReference type="Pfam" id="PF00078">
    <property type="entry name" value="RVT_1"/>
    <property type="match status" value="1"/>
</dbReference>
<feature type="domain" description="Reverse transcriptase" evidence="3">
    <location>
        <begin position="655"/>
        <end position="834"/>
    </location>
</feature>
<dbReference type="InterPro" id="IPR000477">
    <property type="entry name" value="RT_dom"/>
</dbReference>
<sequence>MRVRRAGRSLLVFVFVICEAKLNKITMSGRNNRPPTNAELAARLQQLTELTQTLGAALLNNNNNNNNGNNNPDYAKKVASRNPPYFQGEEDPSILENWIREFDKLFEAIGCPEEERIPSATYYLKAEADIWWSTSRDDLVAGHGFNWEAFKDAMRDRFYPEHVKMQKFDEFANLRQRNMSVQGYHSKFLELARFSPTMVPDERAKANKFIRGLNFDTQKVVIVLRCQTLQEAYVSAASHYRVEKLEEEIKSRGKRKEEDSRNNNQNGGNSGGYGDKRARYNNGDQGSGRGYHGNNNNYRGNNGGKPQNQGQNQKYGNGNGKRNERHYYCKQCSKDHPGVDCKGNAVQCFGCKKMGHREFECYAKQNGGQHQQGRQNNFRNNNNQRNPSGSQSAQNDPNKTLSTPNNNNGNVNGGNKGRIFVMNQAQANGEANVVTGTFLINSIPAHVLFDSGASHSFISSALVKKLGLEPSSQISAQISIPTGEVVSCRKLYKDVSINISGTILPGDLIEFNLDDLDVILGMDWLGKYRARIECHDQKVVLKGPNGNRISYQGIVTKPGVKIISALAMHKYLRKGQEAYLCQIQDLGREDSELSDILVVKEFPDVFPEDIPDIPPDREVEFTIELIPGTAPISKAPYRMAPAETKELKDQIEDLLNKGYIRPSVSPWGAPVLFVKKKDGSLRLCIDYRELNQVTIKNKYPLPRIDDLFDQLKGAGTFSKIDLRSGYHQLKIAEKDVAKTAFRTRYGHYEFTVMPFGLTNAPAVFMDLMNRVFRPYLDQFVVVFIDDILIYSKTPEDHEQHLRVILETLREKRFYAKLSKCEFWKKEVAFLGHIISKEGVSVDP</sequence>
<dbReference type="GeneID" id="110798227"/>
<dbReference type="InterPro" id="IPR032567">
    <property type="entry name" value="RTL1-rel"/>
</dbReference>
<evidence type="ECO:0000313" key="4">
    <source>
        <dbReference type="Proteomes" id="UP000813463"/>
    </source>
</evidence>
<accession>A0ABM3QKD2</accession>
<keyword evidence="4" id="KW-1185">Reference proteome</keyword>
<protein>
    <submittedName>
        <fullName evidence="5 6">Uncharacterized protein isoform X1</fullName>
    </submittedName>
</protein>
<evidence type="ECO:0000313" key="6">
    <source>
        <dbReference type="RefSeq" id="XP_056683824.1"/>
    </source>
</evidence>
<feature type="compositionally biased region" description="Low complexity" evidence="1">
    <location>
        <begin position="292"/>
        <end position="316"/>
    </location>
</feature>
<dbReference type="Proteomes" id="UP000813463">
    <property type="component" value="Chromosome 5"/>
</dbReference>
<feature type="region of interest" description="Disordered" evidence="1">
    <location>
        <begin position="250"/>
        <end position="319"/>
    </location>
</feature>
<evidence type="ECO:0000256" key="2">
    <source>
        <dbReference type="SAM" id="SignalP"/>
    </source>
</evidence>
<reference evidence="5 6" key="2">
    <citation type="submission" date="2025-05" db="UniProtKB">
        <authorList>
            <consortium name="RefSeq"/>
        </authorList>
    </citation>
    <scope>IDENTIFICATION</scope>
    <source>
        <tissue evidence="5 6">Leaf</tissue>
    </source>
</reference>
<feature type="signal peptide" evidence="2">
    <location>
        <begin position="1"/>
        <end position="20"/>
    </location>
</feature>
<evidence type="ECO:0000313" key="7">
    <source>
        <dbReference type="RefSeq" id="XP_056683825.1"/>
    </source>
</evidence>
<dbReference type="PROSITE" id="PS50878">
    <property type="entry name" value="RT_POL"/>
    <property type="match status" value="1"/>
</dbReference>
<dbReference type="InterPro" id="IPR021109">
    <property type="entry name" value="Peptidase_aspartic_dom_sf"/>
</dbReference>
<feature type="chain" id="PRO_5045025154" evidence="2">
    <location>
        <begin position="21"/>
        <end position="843"/>
    </location>
</feature>
<reference evidence="4" key="1">
    <citation type="journal article" date="2021" name="Nat. Commun.">
        <title>Genomic analyses provide insights into spinach domestication and the genetic basis of agronomic traits.</title>
        <authorList>
            <person name="Cai X."/>
            <person name="Sun X."/>
            <person name="Xu C."/>
            <person name="Sun H."/>
            <person name="Wang X."/>
            <person name="Ge C."/>
            <person name="Zhang Z."/>
            <person name="Wang Q."/>
            <person name="Fei Z."/>
            <person name="Jiao C."/>
            <person name="Wang Q."/>
        </authorList>
    </citation>
    <scope>NUCLEOTIDE SEQUENCE [LARGE SCALE GENOMIC DNA]</scope>
    <source>
        <strain evidence="4">cv. Varoflay</strain>
    </source>
</reference>
<evidence type="ECO:0000259" key="3">
    <source>
        <dbReference type="PROSITE" id="PS50878"/>
    </source>
</evidence>
<dbReference type="CDD" id="cd00303">
    <property type="entry name" value="retropepsin_like"/>
    <property type="match status" value="1"/>
</dbReference>
<dbReference type="PANTHER" id="PTHR15503:SF45">
    <property type="entry name" value="RNA-DIRECTED DNA POLYMERASE HOMOLOG"/>
    <property type="match status" value="1"/>
</dbReference>
<dbReference type="InterPro" id="IPR045358">
    <property type="entry name" value="Ty3_capsid"/>
</dbReference>
<dbReference type="SUPFAM" id="SSF50630">
    <property type="entry name" value="Acid proteases"/>
    <property type="match status" value="1"/>
</dbReference>
<dbReference type="Gene3D" id="3.30.70.270">
    <property type="match status" value="1"/>
</dbReference>
<dbReference type="InterPro" id="IPR001969">
    <property type="entry name" value="Aspartic_peptidase_AS"/>
</dbReference>
<dbReference type="RefSeq" id="XP_056683825.1">
    <property type="nucleotide sequence ID" value="XM_056827847.1"/>
</dbReference>
<evidence type="ECO:0000313" key="5">
    <source>
        <dbReference type="RefSeq" id="XP_056683823.1"/>
    </source>
</evidence>
<dbReference type="RefSeq" id="XP_056683824.1">
    <property type="nucleotide sequence ID" value="XM_056827846.1"/>
</dbReference>
<dbReference type="InterPro" id="IPR043128">
    <property type="entry name" value="Rev_trsase/Diguanyl_cyclase"/>
</dbReference>
<dbReference type="CDD" id="cd01647">
    <property type="entry name" value="RT_LTR"/>
    <property type="match status" value="1"/>
</dbReference>
<dbReference type="SUPFAM" id="SSF56672">
    <property type="entry name" value="DNA/RNA polymerases"/>
    <property type="match status" value="1"/>
</dbReference>
<evidence type="ECO:0000256" key="1">
    <source>
        <dbReference type="SAM" id="MobiDB-lite"/>
    </source>
</evidence>
<organism evidence="4 5">
    <name type="scientific">Spinacia oleracea</name>
    <name type="common">Spinach</name>
    <dbReference type="NCBI Taxonomy" id="3562"/>
    <lineage>
        <taxon>Eukaryota</taxon>
        <taxon>Viridiplantae</taxon>
        <taxon>Streptophyta</taxon>
        <taxon>Embryophyta</taxon>
        <taxon>Tracheophyta</taxon>
        <taxon>Spermatophyta</taxon>
        <taxon>Magnoliopsida</taxon>
        <taxon>eudicotyledons</taxon>
        <taxon>Gunneridae</taxon>
        <taxon>Pentapetalae</taxon>
        <taxon>Caryophyllales</taxon>
        <taxon>Chenopodiaceae</taxon>
        <taxon>Chenopodioideae</taxon>
        <taxon>Anserineae</taxon>
        <taxon>Spinacia</taxon>
    </lineage>
</organism>
<gene>
    <name evidence="5 6 7" type="primary">LOC110798227</name>
</gene>
<dbReference type="Pfam" id="PF08284">
    <property type="entry name" value="RVP_2"/>
    <property type="match status" value="1"/>
</dbReference>
<feature type="compositionally biased region" description="Polar residues" evidence="1">
    <location>
        <begin position="387"/>
        <end position="404"/>
    </location>
</feature>
<dbReference type="InterPro" id="IPR043502">
    <property type="entry name" value="DNA/RNA_pol_sf"/>
</dbReference>